<name>A0AAV5A9C9_9AGAM</name>
<evidence type="ECO:0000313" key="2">
    <source>
        <dbReference type="Proteomes" id="UP001050691"/>
    </source>
</evidence>
<comment type="caution">
    <text evidence="1">The sequence shown here is derived from an EMBL/GenBank/DDBJ whole genome shotgun (WGS) entry which is preliminary data.</text>
</comment>
<organism evidence="1 2">
    <name type="scientific">Clathrus columnatus</name>
    <dbReference type="NCBI Taxonomy" id="1419009"/>
    <lineage>
        <taxon>Eukaryota</taxon>
        <taxon>Fungi</taxon>
        <taxon>Dikarya</taxon>
        <taxon>Basidiomycota</taxon>
        <taxon>Agaricomycotina</taxon>
        <taxon>Agaricomycetes</taxon>
        <taxon>Phallomycetidae</taxon>
        <taxon>Phallales</taxon>
        <taxon>Clathraceae</taxon>
        <taxon>Clathrus</taxon>
    </lineage>
</organism>
<reference evidence="1" key="1">
    <citation type="submission" date="2021-10" db="EMBL/GenBank/DDBJ databases">
        <title>De novo Genome Assembly of Clathrus columnatus (Basidiomycota, Fungi) Using Illumina and Nanopore Sequence Data.</title>
        <authorList>
            <person name="Ogiso-Tanaka E."/>
            <person name="Itagaki H."/>
            <person name="Hosoya T."/>
            <person name="Hosaka K."/>
        </authorList>
    </citation>
    <scope>NUCLEOTIDE SEQUENCE</scope>
    <source>
        <strain evidence="1">MO-923</strain>
    </source>
</reference>
<dbReference type="AlphaFoldDB" id="A0AAV5A9C9"/>
<sequence length="406" mass="45668">MALQVRFDRDEIHADELSIVVDDKNFQQNVDPHNHVHIVVGQPRLPAVSTIPPAQVQQIDLKVTNNAVLDDEQYNEVKELWKGIDNVFANPGLGHPPSTNRKSSYYHIYQENPAAIHDGRYGTHRNTTLAPPVELYHPVFAEFKAHLNNPTLELPPDVVLNTMELMVATSEIKTLESERINVRGIVEKLCSLAIMKSENKDGTKPDYIFPVTRNSPPIEVALVAVVEEKGELGVNGDPTVQASFSYIHYWADPSRQSLCRKNRNCTIIHTVRFEYLRPLEPEESLCVTFLAKQLTSESTDDKLIVVKFVERYGEQAHRLLAAEKLAPELFYLGPLISPQEAAWKKALIIDFDWAGEAVNVEPYGFIQAAHDDAMVDHPQQTCLQAPNVNVIKTSLDVISQPIMSPF</sequence>
<evidence type="ECO:0000313" key="1">
    <source>
        <dbReference type="EMBL" id="GJJ11204.1"/>
    </source>
</evidence>
<dbReference type="Proteomes" id="UP001050691">
    <property type="component" value="Unassembled WGS sequence"/>
</dbReference>
<keyword evidence="2" id="KW-1185">Reference proteome</keyword>
<dbReference type="EMBL" id="BPWL01000006">
    <property type="protein sequence ID" value="GJJ11204.1"/>
    <property type="molecule type" value="Genomic_DNA"/>
</dbReference>
<protein>
    <submittedName>
        <fullName evidence="1">Uncharacterized protein</fullName>
    </submittedName>
</protein>
<gene>
    <name evidence="1" type="ORF">Clacol_005436</name>
</gene>
<proteinExistence type="predicted"/>
<accession>A0AAV5A9C9</accession>